<evidence type="ECO:0000313" key="2">
    <source>
        <dbReference type="Proteomes" id="UP000326678"/>
    </source>
</evidence>
<dbReference type="KEGG" id="nsh:GXM_04104"/>
<dbReference type="AlphaFoldDB" id="A0A5P8W1P4"/>
<organism evidence="1 2">
    <name type="scientific">Nostoc sphaeroides CCNUC1</name>
    <dbReference type="NCBI Taxonomy" id="2653204"/>
    <lineage>
        <taxon>Bacteria</taxon>
        <taxon>Bacillati</taxon>
        <taxon>Cyanobacteriota</taxon>
        <taxon>Cyanophyceae</taxon>
        <taxon>Nostocales</taxon>
        <taxon>Nostocaceae</taxon>
        <taxon>Nostoc</taxon>
    </lineage>
</organism>
<gene>
    <name evidence="1" type="ORF">GXM_04104</name>
</gene>
<dbReference type="EMBL" id="CP045226">
    <property type="protein sequence ID" value="QFS46623.1"/>
    <property type="molecule type" value="Genomic_DNA"/>
</dbReference>
<proteinExistence type="predicted"/>
<dbReference type="Proteomes" id="UP000326678">
    <property type="component" value="Chromosome Gxm1"/>
</dbReference>
<accession>A0A5P8W1P4</accession>
<reference evidence="1 2" key="1">
    <citation type="submission" date="2019-10" db="EMBL/GenBank/DDBJ databases">
        <title>Genomic and transcriptomic insights into the perfect genentic adaptation of a filamentous nitrogen-fixing cyanobacterium to rice fields.</title>
        <authorList>
            <person name="Chen Z."/>
        </authorList>
    </citation>
    <scope>NUCLEOTIDE SEQUENCE [LARGE SCALE GENOMIC DNA]</scope>
    <source>
        <strain evidence="1">CCNUC1</strain>
    </source>
</reference>
<sequence length="44" mass="5257">MSKTDRVVQNLISFRYEDAFNIYFRTYAKLYGVGAIHEFPLPER</sequence>
<protein>
    <submittedName>
        <fullName evidence="1">Uncharacterized protein</fullName>
    </submittedName>
</protein>
<evidence type="ECO:0000313" key="1">
    <source>
        <dbReference type="EMBL" id="QFS46623.1"/>
    </source>
</evidence>
<name>A0A5P8W1P4_9NOSO</name>
<keyword evidence="2" id="KW-1185">Reference proteome</keyword>